<dbReference type="GO" id="GO:0008270">
    <property type="term" value="F:zinc ion binding"/>
    <property type="evidence" value="ECO:0007669"/>
    <property type="project" value="UniProtKB-UniRule"/>
</dbReference>
<organism evidence="11 12">
    <name type="scientific">Psylliodes chrysocephalus</name>
    <dbReference type="NCBI Taxonomy" id="3402493"/>
    <lineage>
        <taxon>Eukaryota</taxon>
        <taxon>Metazoa</taxon>
        <taxon>Ecdysozoa</taxon>
        <taxon>Arthropoda</taxon>
        <taxon>Hexapoda</taxon>
        <taxon>Insecta</taxon>
        <taxon>Pterygota</taxon>
        <taxon>Neoptera</taxon>
        <taxon>Endopterygota</taxon>
        <taxon>Coleoptera</taxon>
        <taxon>Polyphaga</taxon>
        <taxon>Cucujiformia</taxon>
        <taxon>Chrysomeloidea</taxon>
        <taxon>Chrysomelidae</taxon>
        <taxon>Galerucinae</taxon>
        <taxon>Alticini</taxon>
        <taxon>Psylliodes</taxon>
    </lineage>
</organism>
<dbReference type="PANTHER" id="PTHR11271">
    <property type="entry name" value="GUANINE DEAMINASE"/>
    <property type="match status" value="1"/>
</dbReference>
<sequence>MAALNAQIFIGNIIHSKSRDELEVLENGYIIVVGSKILAIGLEPTLNDAKARLSLGNKAPVTTLSKSQLLIPGFVDTHLHAPQYPNCGLGYDKHLMDWLNTYTYPLESKYSDLELSRRVFKALVKKTLDYGTTTACYFGTLFNESCNILVDTVVDQGQRALIGKVNMTKGAPDNYLEIPVKSLENTREFVKYVQSKKSNLVKPIITPRFALSVDLDMMKELSLLAKCENLHLQTHISENKEEVELVQEQYGMHYANVYDEANLLTQKTILAHGIYLVEDELKLIARRGTSIAHCPDSNLCLKSGACNVRQLWDYGISVGLGTDISGGTLPSVVTIMRLCLYSSIHFSFHIKNYQPLNYEEVFYLGTLGGAEALSLQKEIGNFEVNKDFDALIIDLDTETGLDYLLPCTPRELLQKFIYCGDDRNIINVYVAGRLVK</sequence>
<evidence type="ECO:0000256" key="3">
    <source>
        <dbReference type="ARBA" id="ARBA00012781"/>
    </source>
</evidence>
<dbReference type="InterPro" id="IPR014311">
    <property type="entry name" value="Guanine_deaminase"/>
</dbReference>
<dbReference type="SUPFAM" id="SSF51556">
    <property type="entry name" value="Metallo-dependent hydrolases"/>
    <property type="match status" value="1"/>
</dbReference>
<keyword evidence="12" id="KW-1185">Reference proteome</keyword>
<evidence type="ECO:0000256" key="4">
    <source>
        <dbReference type="ARBA" id="ARBA00014514"/>
    </source>
</evidence>
<evidence type="ECO:0000313" key="11">
    <source>
        <dbReference type="EMBL" id="CAH1110269.1"/>
    </source>
</evidence>
<dbReference type="Gene3D" id="3.20.20.140">
    <property type="entry name" value="Metal-dependent hydrolases"/>
    <property type="match status" value="1"/>
</dbReference>
<protein>
    <recommendedName>
        <fullName evidence="4 9">Guanine deaminase</fullName>
        <shortName evidence="9">Guanase</shortName>
        <ecNumber evidence="3 9">3.5.4.3</ecNumber>
    </recommendedName>
    <alternativeName>
        <fullName evidence="9">Guanine aminohydrolase</fullName>
    </alternativeName>
</protein>
<evidence type="ECO:0000259" key="10">
    <source>
        <dbReference type="Pfam" id="PF01979"/>
    </source>
</evidence>
<dbReference type="PANTHER" id="PTHR11271:SF6">
    <property type="entry name" value="GUANINE DEAMINASE"/>
    <property type="match status" value="1"/>
</dbReference>
<comment type="function">
    <text evidence="9">Catalyzes the hydrolytic deamination of guanine, producing xanthine and ammonia.</text>
</comment>
<dbReference type="Gene3D" id="2.30.40.10">
    <property type="entry name" value="Urease, subunit C, domain 1"/>
    <property type="match status" value="1"/>
</dbReference>
<dbReference type="NCBIfam" id="TIGR02967">
    <property type="entry name" value="guan_deamin"/>
    <property type="match status" value="1"/>
</dbReference>
<keyword evidence="7 9" id="KW-0862">Zinc</keyword>
<evidence type="ECO:0000256" key="6">
    <source>
        <dbReference type="ARBA" id="ARBA00022801"/>
    </source>
</evidence>
<dbReference type="InterPro" id="IPR032466">
    <property type="entry name" value="Metal_Hydrolase"/>
</dbReference>
<evidence type="ECO:0000256" key="7">
    <source>
        <dbReference type="ARBA" id="ARBA00022833"/>
    </source>
</evidence>
<dbReference type="InterPro" id="IPR051607">
    <property type="entry name" value="Metallo-dep_hydrolases"/>
</dbReference>
<evidence type="ECO:0000256" key="5">
    <source>
        <dbReference type="ARBA" id="ARBA00022723"/>
    </source>
</evidence>
<dbReference type="GO" id="GO:0006147">
    <property type="term" value="P:guanine catabolic process"/>
    <property type="evidence" value="ECO:0007669"/>
    <property type="project" value="UniProtKB-UniRule"/>
</dbReference>
<dbReference type="EMBL" id="OV651816">
    <property type="protein sequence ID" value="CAH1110269.1"/>
    <property type="molecule type" value="Genomic_DNA"/>
</dbReference>
<dbReference type="InterPro" id="IPR006680">
    <property type="entry name" value="Amidohydro-rel"/>
</dbReference>
<name>A0A9P0GC71_9CUCU</name>
<accession>A0A9P0GC71</accession>
<dbReference type="Proteomes" id="UP001153636">
    <property type="component" value="Chromosome 4"/>
</dbReference>
<dbReference type="OrthoDB" id="194468at2759"/>
<evidence type="ECO:0000256" key="1">
    <source>
        <dbReference type="ARBA" id="ARBA00004984"/>
    </source>
</evidence>
<feature type="domain" description="Amidohydrolase-related" evidence="10">
    <location>
        <begin position="70"/>
        <end position="435"/>
    </location>
</feature>
<dbReference type="GO" id="GO:0008892">
    <property type="term" value="F:guanine deaminase activity"/>
    <property type="evidence" value="ECO:0007669"/>
    <property type="project" value="UniProtKB-UniRule"/>
</dbReference>
<evidence type="ECO:0000256" key="2">
    <source>
        <dbReference type="ARBA" id="ARBA00006745"/>
    </source>
</evidence>
<dbReference type="EC" id="3.5.4.3" evidence="3 9"/>
<dbReference type="FunFam" id="3.20.20.140:FF:000022">
    <property type="entry name" value="Guanine deaminase"/>
    <property type="match status" value="1"/>
</dbReference>
<keyword evidence="5 9" id="KW-0479">Metal-binding</keyword>
<dbReference type="InterPro" id="IPR011059">
    <property type="entry name" value="Metal-dep_hydrolase_composite"/>
</dbReference>
<dbReference type="SUPFAM" id="SSF51338">
    <property type="entry name" value="Composite domain of metallo-dependent hydrolases"/>
    <property type="match status" value="2"/>
</dbReference>
<keyword evidence="6 9" id="KW-0378">Hydrolase</keyword>
<reference evidence="11" key="1">
    <citation type="submission" date="2022-01" db="EMBL/GenBank/DDBJ databases">
        <authorList>
            <person name="King R."/>
        </authorList>
    </citation>
    <scope>NUCLEOTIDE SEQUENCE</scope>
</reference>
<dbReference type="GO" id="GO:0005829">
    <property type="term" value="C:cytosol"/>
    <property type="evidence" value="ECO:0007669"/>
    <property type="project" value="TreeGrafter"/>
</dbReference>
<comment type="pathway">
    <text evidence="1 9">Purine metabolism; guanine degradation; xanthine from guanine: step 1/1.</text>
</comment>
<gene>
    <name evidence="11" type="ORF">PSYICH_LOCUS10509</name>
</gene>
<evidence type="ECO:0000313" key="12">
    <source>
        <dbReference type="Proteomes" id="UP001153636"/>
    </source>
</evidence>
<comment type="cofactor">
    <cofactor evidence="9">
        <name>Zn(2+)</name>
        <dbReference type="ChEBI" id="CHEBI:29105"/>
    </cofactor>
    <text evidence="9">Binds 1 zinc ion per subunit.</text>
</comment>
<evidence type="ECO:0000256" key="8">
    <source>
        <dbReference type="ARBA" id="ARBA00051148"/>
    </source>
</evidence>
<comment type="similarity">
    <text evidence="2 9">Belongs to the metallo-dependent hydrolases superfamily. ATZ/TRZ family.</text>
</comment>
<proteinExistence type="inferred from homology"/>
<dbReference type="AlphaFoldDB" id="A0A9P0GC71"/>
<comment type="catalytic activity">
    <reaction evidence="8 9">
        <text>guanine + H2O + H(+) = xanthine + NH4(+)</text>
        <dbReference type="Rhea" id="RHEA:14665"/>
        <dbReference type="ChEBI" id="CHEBI:15377"/>
        <dbReference type="ChEBI" id="CHEBI:15378"/>
        <dbReference type="ChEBI" id="CHEBI:16235"/>
        <dbReference type="ChEBI" id="CHEBI:17712"/>
        <dbReference type="ChEBI" id="CHEBI:28938"/>
        <dbReference type="EC" id="3.5.4.3"/>
    </reaction>
</comment>
<evidence type="ECO:0000256" key="9">
    <source>
        <dbReference type="RuleBase" id="RU366009"/>
    </source>
</evidence>
<dbReference type="Pfam" id="PF01979">
    <property type="entry name" value="Amidohydro_1"/>
    <property type="match status" value="1"/>
</dbReference>